<accession>A0ABZ0Z1E5</accession>
<dbReference type="Gene3D" id="3.90.226.10">
    <property type="entry name" value="2-enoyl-CoA Hydratase, Chain A, domain 1"/>
    <property type="match status" value="1"/>
</dbReference>
<keyword evidence="2" id="KW-0963">Cytoplasm</keyword>
<evidence type="ECO:0000256" key="3">
    <source>
        <dbReference type="ARBA" id="ARBA00022801"/>
    </source>
</evidence>
<keyword evidence="4" id="KW-0472">Membrane</keyword>
<keyword evidence="4" id="KW-0812">Transmembrane</keyword>
<feature type="transmembrane region" description="Helical" evidence="4">
    <location>
        <begin position="98"/>
        <end position="119"/>
    </location>
</feature>
<dbReference type="PRINTS" id="PR00127">
    <property type="entry name" value="CLPPROTEASEP"/>
</dbReference>
<evidence type="ECO:0000256" key="2">
    <source>
        <dbReference type="ARBA" id="ARBA00022490"/>
    </source>
</evidence>
<comment type="similarity">
    <text evidence="1">Belongs to the peptidase S14 family.</text>
</comment>
<dbReference type="InterPro" id="IPR029045">
    <property type="entry name" value="ClpP/crotonase-like_dom_sf"/>
</dbReference>
<dbReference type="InterPro" id="IPR023562">
    <property type="entry name" value="ClpP/TepA"/>
</dbReference>
<organism evidence="5 6">
    <name type="scientific">phage Lak_Megaphage_RVC_AP3_GC26</name>
    <dbReference type="NCBI Taxonomy" id="3109225"/>
    <lineage>
        <taxon>Viruses</taxon>
        <taxon>Duplodnaviria</taxon>
        <taxon>Heunggongvirae</taxon>
        <taxon>Uroviricota</taxon>
        <taxon>Caudoviricetes</taxon>
        <taxon>Caudoviricetes code 15 clade</taxon>
    </lineage>
</organism>
<dbReference type="Proteomes" id="UP001348805">
    <property type="component" value="Segment"/>
</dbReference>
<name>A0ABZ0Z1E5_9CAUD</name>
<dbReference type="PANTHER" id="PTHR10381:SF70">
    <property type="entry name" value="ATP-DEPENDENT CLP PROTEASE PROTEOLYTIC SUBUNIT"/>
    <property type="match status" value="1"/>
</dbReference>
<dbReference type="EMBL" id="OR769219">
    <property type="protein sequence ID" value="WQJ51238.1"/>
    <property type="molecule type" value="Genomic_DNA"/>
</dbReference>
<dbReference type="GO" id="GO:0008233">
    <property type="term" value="F:peptidase activity"/>
    <property type="evidence" value="ECO:0007669"/>
    <property type="project" value="UniProtKB-KW"/>
</dbReference>
<evidence type="ECO:0000313" key="6">
    <source>
        <dbReference type="Proteomes" id="UP001348805"/>
    </source>
</evidence>
<keyword evidence="5" id="KW-0645">Protease</keyword>
<dbReference type="InterPro" id="IPR001907">
    <property type="entry name" value="ClpP"/>
</dbReference>
<protein>
    <submittedName>
        <fullName evidence="5">Head maturation protease</fullName>
    </submittedName>
</protein>
<proteinExistence type="inferred from homology"/>
<evidence type="ECO:0000313" key="5">
    <source>
        <dbReference type="EMBL" id="WQJ51238.1"/>
    </source>
</evidence>
<keyword evidence="3" id="KW-0378">Hydrolase</keyword>
<evidence type="ECO:0000256" key="1">
    <source>
        <dbReference type="ARBA" id="ARBA00007039"/>
    </source>
</evidence>
<dbReference type="Pfam" id="PF00574">
    <property type="entry name" value="CLP_protease"/>
    <property type="match status" value="1"/>
</dbReference>
<dbReference type="PANTHER" id="PTHR10381">
    <property type="entry name" value="ATP-DEPENDENT CLP PROTEASE PROTEOLYTIC SUBUNIT"/>
    <property type="match status" value="1"/>
</dbReference>
<reference evidence="5 6" key="1">
    <citation type="submission" date="2023-11" db="EMBL/GenBank/DDBJ databases">
        <authorList>
            <person name="Cook R."/>
            <person name="Crisci M."/>
            <person name="Pye H."/>
            <person name="Adriaenssens E."/>
            <person name="Santini J."/>
        </authorList>
    </citation>
    <scope>NUCLEOTIDE SEQUENCE [LARGE SCALE GENOMIC DNA]</scope>
    <source>
        <strain evidence="5">Lak_Megaphage_RVC_AP3_GC26</strain>
    </source>
</reference>
<keyword evidence="6" id="KW-1185">Reference proteome</keyword>
<dbReference type="GO" id="GO:0006508">
    <property type="term" value="P:proteolysis"/>
    <property type="evidence" value="ECO:0007669"/>
    <property type="project" value="UniProtKB-KW"/>
</dbReference>
<evidence type="ECO:0000256" key="4">
    <source>
        <dbReference type="SAM" id="Phobius"/>
    </source>
</evidence>
<dbReference type="SUPFAM" id="SSF52096">
    <property type="entry name" value="ClpP/crotonase"/>
    <property type="match status" value="1"/>
</dbReference>
<keyword evidence="4" id="KW-1133">Transmembrane helix</keyword>
<sequence length="202" mass="23018">MTNELQTFNLSDRVLYINDDIDNVTSCDTVKFCNNLIIKDNKIIKENTKILEDTFNQKLKEKITPPDVNVYLNTFGGACYDGWAIHDMLRNLNNHCKVNIYAVGACLSAGTFILLSVPYEQRFAYKNTTFMIHTVSSLAVGKVAELEDSVKEAKRLNDMIFDLFMKETAITKADLDDIYDKKKDWVITADEALKLKLISKVI</sequence>